<proteinExistence type="predicted"/>
<accession>A0ACB8UAX2</accession>
<evidence type="ECO:0000313" key="2">
    <source>
        <dbReference type="Proteomes" id="UP001055072"/>
    </source>
</evidence>
<gene>
    <name evidence="1" type="ORF">BDY19DRAFT_991190</name>
</gene>
<sequence>MDDFRRRSSRPQTAPGQLAVRARGRPQLRTPYGTSHDLELAENSLQMFGESQRSSSNGKVTSRIISSVKRSLSYGAAGKKQAEGMSAIGMYSTPEESLSPASSRDDFFSRPQTSPTVQQIAMGLHMSRTPHLGSSKACNPRTRLYDTPVATSSRPTHHRRDSAPPTIIQLPQPPQRSALKTSNAVPQSASHPSLIVPSTPSDSRTSLSTLTSTTGPSTPRSNRSNSLRPTTFASRLQSSMSRLLQPMRKNSASSIVTSNTAVSTLSSESNSGELTPRKMVRFSSSAGGGEDA</sequence>
<dbReference type="EMBL" id="MU274905">
    <property type="protein sequence ID" value="KAI0091487.1"/>
    <property type="molecule type" value="Genomic_DNA"/>
</dbReference>
<reference evidence="1" key="1">
    <citation type="journal article" date="2021" name="Environ. Microbiol.">
        <title>Gene family expansions and transcriptome signatures uncover fungal adaptations to wood decay.</title>
        <authorList>
            <person name="Hage H."/>
            <person name="Miyauchi S."/>
            <person name="Viragh M."/>
            <person name="Drula E."/>
            <person name="Min B."/>
            <person name="Chaduli D."/>
            <person name="Navarro D."/>
            <person name="Favel A."/>
            <person name="Norest M."/>
            <person name="Lesage-Meessen L."/>
            <person name="Balint B."/>
            <person name="Merenyi Z."/>
            <person name="de Eugenio L."/>
            <person name="Morin E."/>
            <person name="Martinez A.T."/>
            <person name="Baldrian P."/>
            <person name="Stursova M."/>
            <person name="Martinez M.J."/>
            <person name="Novotny C."/>
            <person name="Magnuson J.K."/>
            <person name="Spatafora J.W."/>
            <person name="Maurice S."/>
            <person name="Pangilinan J."/>
            <person name="Andreopoulos W."/>
            <person name="LaButti K."/>
            <person name="Hundley H."/>
            <person name="Na H."/>
            <person name="Kuo A."/>
            <person name="Barry K."/>
            <person name="Lipzen A."/>
            <person name="Henrissat B."/>
            <person name="Riley R."/>
            <person name="Ahrendt S."/>
            <person name="Nagy L.G."/>
            <person name="Grigoriev I.V."/>
            <person name="Martin F."/>
            <person name="Rosso M.N."/>
        </authorList>
    </citation>
    <scope>NUCLEOTIDE SEQUENCE</scope>
    <source>
        <strain evidence="1">CBS 384.51</strain>
    </source>
</reference>
<organism evidence="1 2">
    <name type="scientific">Irpex rosettiformis</name>
    <dbReference type="NCBI Taxonomy" id="378272"/>
    <lineage>
        <taxon>Eukaryota</taxon>
        <taxon>Fungi</taxon>
        <taxon>Dikarya</taxon>
        <taxon>Basidiomycota</taxon>
        <taxon>Agaricomycotina</taxon>
        <taxon>Agaricomycetes</taxon>
        <taxon>Polyporales</taxon>
        <taxon>Irpicaceae</taxon>
        <taxon>Irpex</taxon>
    </lineage>
</organism>
<keyword evidence="2" id="KW-1185">Reference proteome</keyword>
<evidence type="ECO:0000313" key="1">
    <source>
        <dbReference type="EMBL" id="KAI0091487.1"/>
    </source>
</evidence>
<dbReference type="Proteomes" id="UP001055072">
    <property type="component" value="Unassembled WGS sequence"/>
</dbReference>
<comment type="caution">
    <text evidence="1">The sequence shown here is derived from an EMBL/GenBank/DDBJ whole genome shotgun (WGS) entry which is preliminary data.</text>
</comment>
<name>A0ACB8UAX2_9APHY</name>
<protein>
    <submittedName>
        <fullName evidence="1">Uncharacterized protein</fullName>
    </submittedName>
</protein>